<evidence type="ECO:0000313" key="1">
    <source>
        <dbReference type="EMBL" id="KAK9762776.1"/>
    </source>
</evidence>
<dbReference type="Proteomes" id="UP001479436">
    <property type="component" value="Unassembled WGS sequence"/>
</dbReference>
<protein>
    <submittedName>
        <fullName evidence="1">Uncharacterized protein</fullName>
    </submittedName>
</protein>
<dbReference type="EMBL" id="JASJQH010000835">
    <property type="protein sequence ID" value="KAK9762776.1"/>
    <property type="molecule type" value="Genomic_DNA"/>
</dbReference>
<accession>A0ABR2WMU0</accession>
<organism evidence="1 2">
    <name type="scientific">Basidiobolus ranarum</name>
    <dbReference type="NCBI Taxonomy" id="34480"/>
    <lineage>
        <taxon>Eukaryota</taxon>
        <taxon>Fungi</taxon>
        <taxon>Fungi incertae sedis</taxon>
        <taxon>Zoopagomycota</taxon>
        <taxon>Entomophthoromycotina</taxon>
        <taxon>Basidiobolomycetes</taxon>
        <taxon>Basidiobolales</taxon>
        <taxon>Basidiobolaceae</taxon>
        <taxon>Basidiobolus</taxon>
    </lineage>
</organism>
<gene>
    <name evidence="1" type="ORF">K7432_011160</name>
</gene>
<proteinExistence type="predicted"/>
<sequence>MSFFNYLDQSPTFDPLTDMPEGGKEIFDLIYAAYDTTASFMRPTKNEALFILNNAQPIAVETIMDDIPMMANEEDPFPISKIAIAGFMLGIVDDDNKLSTLELPKFINQAANSLANTMYAVTTAPEGYTWCEFIKSAAARELVIRFCSASRRDERLEKYAYPLPSEALMPAMRNRDACYVLHDVDVVILA</sequence>
<comment type="caution">
    <text evidence="1">The sequence shown here is derived from an EMBL/GenBank/DDBJ whole genome shotgun (WGS) entry which is preliminary data.</text>
</comment>
<keyword evidence="2" id="KW-1185">Reference proteome</keyword>
<evidence type="ECO:0000313" key="2">
    <source>
        <dbReference type="Proteomes" id="UP001479436"/>
    </source>
</evidence>
<name>A0ABR2WMU0_9FUNG</name>
<reference evidence="1 2" key="1">
    <citation type="submission" date="2023-04" db="EMBL/GenBank/DDBJ databases">
        <title>Genome of Basidiobolus ranarum AG-B5.</title>
        <authorList>
            <person name="Stajich J.E."/>
            <person name="Carter-House D."/>
            <person name="Gryganskyi A."/>
        </authorList>
    </citation>
    <scope>NUCLEOTIDE SEQUENCE [LARGE SCALE GENOMIC DNA]</scope>
    <source>
        <strain evidence="1 2">AG-B5</strain>
    </source>
</reference>